<comment type="caution">
    <text evidence="2">The sequence shown here is derived from an EMBL/GenBank/DDBJ whole genome shotgun (WGS) entry which is preliminary data.</text>
</comment>
<gene>
    <name evidence="2" type="ORF">TH66_18460</name>
    <name evidence="3" type="ORF">TR74_18185</name>
</gene>
<reference evidence="4" key="2">
    <citation type="submission" date="2015-02" db="EMBL/GenBank/DDBJ databases">
        <title>Physiological reanalysis, assessment of diazotrophy, and genome sequences of multiple isolates of Streptomyces thermoautotrophicus.</title>
        <authorList>
            <person name="MacKellar D.C."/>
            <person name="Lieber L."/>
            <person name="Norman J."/>
            <person name="Bolger A."/>
            <person name="Tobin C."/>
            <person name="Murray J.W."/>
            <person name="Friesen M."/>
            <person name="Prell J."/>
        </authorList>
    </citation>
    <scope>NUCLEOTIDE SEQUENCE [LARGE SCALE GENOMIC DNA]</scope>
    <source>
        <strain evidence="4">UBT1</strain>
    </source>
</reference>
<sequence length="105" mass="11706">MTFWRFAITTRWRSWSRMTSGPPTIRRSTASSSTAHSRSGRCLVSTACRARRTSTTVSISSGDISTRAASIMARTYASVWSRPGTIRGWYVRIDAASASRLIRSR</sequence>
<evidence type="ECO:0000313" key="3">
    <source>
        <dbReference type="EMBL" id="KWX07630.1"/>
    </source>
</evidence>
<dbReference type="EMBL" id="JYIJ01000019">
    <property type="protein sequence ID" value="KWW97567.1"/>
    <property type="molecule type" value="Genomic_DNA"/>
</dbReference>
<name>A0A132MIA1_9ACTN</name>
<proteinExistence type="predicted"/>
<evidence type="ECO:0000313" key="5">
    <source>
        <dbReference type="Proteomes" id="UP000070659"/>
    </source>
</evidence>
<evidence type="ECO:0000256" key="1">
    <source>
        <dbReference type="SAM" id="MobiDB-lite"/>
    </source>
</evidence>
<feature type="region of interest" description="Disordered" evidence="1">
    <location>
        <begin position="18"/>
        <end position="37"/>
    </location>
</feature>
<organism evidence="2 5">
    <name type="scientific">Carbonactinospora thermoautotrophica</name>
    <dbReference type="NCBI Taxonomy" id="1469144"/>
    <lineage>
        <taxon>Bacteria</taxon>
        <taxon>Bacillati</taxon>
        <taxon>Actinomycetota</taxon>
        <taxon>Actinomycetes</taxon>
        <taxon>Kitasatosporales</taxon>
        <taxon>Carbonactinosporaceae</taxon>
        <taxon>Carbonactinospora</taxon>
    </lineage>
</organism>
<accession>A0A132MIA1</accession>
<dbReference type="Proteomes" id="UP000070598">
    <property type="component" value="Unassembled WGS sequence"/>
</dbReference>
<dbReference type="Proteomes" id="UP000070659">
    <property type="component" value="Unassembled WGS sequence"/>
</dbReference>
<protein>
    <submittedName>
        <fullName evidence="2">Uncharacterized protein</fullName>
    </submittedName>
</protein>
<dbReference type="EMBL" id="JYIK01001045">
    <property type="protein sequence ID" value="KWX07630.1"/>
    <property type="molecule type" value="Genomic_DNA"/>
</dbReference>
<evidence type="ECO:0000313" key="2">
    <source>
        <dbReference type="EMBL" id="KWW97567.1"/>
    </source>
</evidence>
<reference evidence="2 5" key="1">
    <citation type="submission" date="2015-02" db="EMBL/GenBank/DDBJ databases">
        <title>Physiological reanalysis, assessment of diazotrophy, and genome sequences of multiple isolates of Streptomyces thermoautotrophicus.</title>
        <authorList>
            <person name="MacKellar D.C."/>
            <person name="Lieber L."/>
            <person name="Norman J."/>
            <person name="Bolger A."/>
            <person name="Tobin C."/>
            <person name="Murray J.W."/>
            <person name="Prell J."/>
        </authorList>
    </citation>
    <scope>NUCLEOTIDE SEQUENCE [LARGE SCALE GENOMIC DNA]</scope>
    <source>
        <strain evidence="2 5">UBT1</strain>
    </source>
</reference>
<dbReference type="AlphaFoldDB" id="A0A132MIA1"/>
<evidence type="ECO:0000313" key="4">
    <source>
        <dbReference type="Proteomes" id="UP000070598"/>
    </source>
</evidence>
<feature type="compositionally biased region" description="Low complexity" evidence="1">
    <location>
        <begin position="26"/>
        <end position="37"/>
    </location>
</feature>